<evidence type="ECO:0008006" key="9">
    <source>
        <dbReference type="Google" id="ProtNLM"/>
    </source>
</evidence>
<dbReference type="GO" id="GO:0022857">
    <property type="term" value="F:transmembrane transporter activity"/>
    <property type="evidence" value="ECO:0007669"/>
    <property type="project" value="InterPro"/>
</dbReference>
<evidence type="ECO:0000256" key="6">
    <source>
        <dbReference type="SAM" id="MobiDB-lite"/>
    </source>
</evidence>
<name>A0A8H8CHA5_PSICU</name>
<comment type="caution">
    <text evidence="8">The sequence shown here is derived from an EMBL/GenBank/DDBJ whole genome shotgun (WGS) entry which is preliminary data.</text>
</comment>
<dbReference type="InterPro" id="IPR011701">
    <property type="entry name" value="MFS"/>
</dbReference>
<feature type="transmembrane region" description="Helical" evidence="7">
    <location>
        <begin position="203"/>
        <end position="221"/>
    </location>
</feature>
<feature type="compositionally biased region" description="Basic and acidic residues" evidence="6">
    <location>
        <begin position="21"/>
        <end position="38"/>
    </location>
</feature>
<feature type="transmembrane region" description="Helical" evidence="7">
    <location>
        <begin position="318"/>
        <end position="339"/>
    </location>
</feature>
<sequence length="617" mass="70433">MSPNSPASQKSGSISESSGSIEKKSQVEVDEKSYRGDDLVEDEPEPLKFVTYLFRRHLYKPRDLDAIATRRSVYDDPHLSPHYWPTPEYENIHRFDPKARWTVREERALVRKIDWKILLWAAISFSALNLDRNNLSLANSDGILKDLKLSTNGKYRSLFPSLPSLILSWYTDYNLANTLFRISFLSAELPSQLISKRLGPDRWIPIQMCCWALVTVGQFWLSGRTSLLVCRSLLGFIQGGFIPDLILYLSYFYTKYELPFRLAIFWVSMNLCSIFGSFLAVGVLRMRGTLGLAGWRYRILILYATYATDQVHCIGFRWLFLIEGLLTLAIGIATFFMMVPSQTQTKAWYRPNGWFNEREEIIATTRILRDDPSKGDMHNREALSLKKLWKAVCDYDLWPLYAIGLMFGIPVTPPSSYLTLSLRNLGFSTLDTNLLTIPSQFGNILAMLSITMVSEVVNDRALVAMAEALWAFPFLIALRTIPTTSSPWLFYGITTGLLSFPYTHPIQVGWCSRNAGGVASRTVNASIYNMFAQAGVVVSSNIYRADDAPHYHRGTSWLIGVAAFNCIILYPGTKLYYKWRNAKRAKVWDAMTNEQKSEYLSTTKDEGNKRLDFRFAH</sequence>
<evidence type="ECO:0000256" key="4">
    <source>
        <dbReference type="ARBA" id="ARBA00022989"/>
    </source>
</evidence>
<feature type="transmembrane region" description="Helical" evidence="7">
    <location>
        <begin position="395"/>
        <end position="413"/>
    </location>
</feature>
<organism evidence="8">
    <name type="scientific">Psilocybe cubensis</name>
    <name type="common">Psychedelic mushroom</name>
    <name type="synonym">Stropharia cubensis</name>
    <dbReference type="NCBI Taxonomy" id="181762"/>
    <lineage>
        <taxon>Eukaryota</taxon>
        <taxon>Fungi</taxon>
        <taxon>Dikarya</taxon>
        <taxon>Basidiomycota</taxon>
        <taxon>Agaricomycotina</taxon>
        <taxon>Agaricomycetes</taxon>
        <taxon>Agaricomycetidae</taxon>
        <taxon>Agaricales</taxon>
        <taxon>Agaricineae</taxon>
        <taxon>Strophariaceae</taxon>
        <taxon>Psilocybe</taxon>
    </lineage>
</organism>
<dbReference type="PANTHER" id="PTHR43791:SF65">
    <property type="entry name" value="MAJOR FACILITATOR SUPERFAMILY (MFS) PROFILE DOMAIN-CONTAINING PROTEIN-RELATED"/>
    <property type="match status" value="1"/>
</dbReference>
<evidence type="ECO:0000256" key="2">
    <source>
        <dbReference type="ARBA" id="ARBA00022448"/>
    </source>
</evidence>
<gene>
    <name evidence="8" type="ORF">JR316_010436</name>
</gene>
<evidence type="ECO:0000313" key="8">
    <source>
        <dbReference type="EMBL" id="KAG5164794.1"/>
    </source>
</evidence>
<evidence type="ECO:0000256" key="1">
    <source>
        <dbReference type="ARBA" id="ARBA00004141"/>
    </source>
</evidence>
<feature type="region of interest" description="Disordered" evidence="6">
    <location>
        <begin position="1"/>
        <end position="39"/>
    </location>
</feature>
<feature type="transmembrane region" description="Helical" evidence="7">
    <location>
        <begin position="557"/>
        <end position="577"/>
    </location>
</feature>
<dbReference type="AlphaFoldDB" id="A0A8H8CHA5"/>
<feature type="transmembrane region" description="Helical" evidence="7">
    <location>
        <begin position="233"/>
        <end position="254"/>
    </location>
</feature>
<keyword evidence="3 7" id="KW-0812">Transmembrane</keyword>
<feature type="transmembrane region" description="Helical" evidence="7">
    <location>
        <begin position="461"/>
        <end position="481"/>
    </location>
</feature>
<evidence type="ECO:0000256" key="3">
    <source>
        <dbReference type="ARBA" id="ARBA00022692"/>
    </source>
</evidence>
<protein>
    <recommendedName>
        <fullName evidence="9">Allantoate permease</fullName>
    </recommendedName>
</protein>
<dbReference type="OrthoDB" id="1935484at2759"/>
<accession>A0A8H8CHA5</accession>
<dbReference type="Pfam" id="PF07690">
    <property type="entry name" value="MFS_1"/>
    <property type="match status" value="1"/>
</dbReference>
<proteinExistence type="predicted"/>
<feature type="transmembrane region" description="Helical" evidence="7">
    <location>
        <begin position="260"/>
        <end position="281"/>
    </location>
</feature>
<evidence type="ECO:0000256" key="5">
    <source>
        <dbReference type="ARBA" id="ARBA00023136"/>
    </source>
</evidence>
<dbReference type="EMBL" id="JAFIQS010000011">
    <property type="protein sequence ID" value="KAG5164794.1"/>
    <property type="molecule type" value="Genomic_DNA"/>
</dbReference>
<dbReference type="SUPFAM" id="SSF103473">
    <property type="entry name" value="MFS general substrate transporter"/>
    <property type="match status" value="1"/>
</dbReference>
<keyword evidence="2" id="KW-0813">Transport</keyword>
<dbReference type="Gene3D" id="1.20.1250.20">
    <property type="entry name" value="MFS general substrate transporter like domains"/>
    <property type="match status" value="1"/>
</dbReference>
<dbReference type="PANTHER" id="PTHR43791">
    <property type="entry name" value="PERMEASE-RELATED"/>
    <property type="match status" value="1"/>
</dbReference>
<evidence type="ECO:0000256" key="7">
    <source>
        <dbReference type="SAM" id="Phobius"/>
    </source>
</evidence>
<comment type="subcellular location">
    <subcellularLocation>
        <location evidence="1">Membrane</location>
        <topology evidence="1">Multi-pass membrane protein</topology>
    </subcellularLocation>
</comment>
<feature type="compositionally biased region" description="Low complexity" evidence="6">
    <location>
        <begin position="8"/>
        <end position="20"/>
    </location>
</feature>
<dbReference type="InterPro" id="IPR036259">
    <property type="entry name" value="MFS_trans_sf"/>
</dbReference>
<reference evidence="8" key="1">
    <citation type="submission" date="2021-02" db="EMBL/GenBank/DDBJ databases">
        <title>Psilocybe cubensis genome.</title>
        <authorList>
            <person name="Mckernan K.J."/>
            <person name="Crawford S."/>
            <person name="Trippe A."/>
            <person name="Kane L.T."/>
            <person name="Mclaughlin S."/>
        </authorList>
    </citation>
    <scope>NUCLEOTIDE SEQUENCE [LARGE SCALE GENOMIC DNA]</scope>
    <source>
        <strain evidence="8">MGC-MH-2018</strain>
    </source>
</reference>
<keyword evidence="5 7" id="KW-0472">Membrane</keyword>
<feature type="transmembrane region" description="Helical" evidence="7">
    <location>
        <begin position="288"/>
        <end position="306"/>
    </location>
</feature>
<feature type="transmembrane region" description="Helical" evidence="7">
    <location>
        <begin position="433"/>
        <end position="454"/>
    </location>
</feature>
<keyword evidence="4 7" id="KW-1133">Transmembrane helix</keyword>
<dbReference type="GO" id="GO:0016020">
    <property type="term" value="C:membrane"/>
    <property type="evidence" value="ECO:0007669"/>
    <property type="project" value="UniProtKB-SubCell"/>
</dbReference>